<comment type="caution">
    <text evidence="1">The sequence shown here is derived from an EMBL/GenBank/DDBJ whole genome shotgun (WGS) entry which is preliminary data.</text>
</comment>
<proteinExistence type="predicted"/>
<gene>
    <name evidence="1" type="ORF">F4821DRAFT_274677</name>
</gene>
<dbReference type="EMBL" id="MU394290">
    <property type="protein sequence ID" value="KAI6090485.1"/>
    <property type="molecule type" value="Genomic_DNA"/>
</dbReference>
<protein>
    <submittedName>
        <fullName evidence="1">Uncharacterized protein</fullName>
    </submittedName>
</protein>
<organism evidence="1 2">
    <name type="scientific">Hypoxylon rubiginosum</name>
    <dbReference type="NCBI Taxonomy" id="110542"/>
    <lineage>
        <taxon>Eukaryota</taxon>
        <taxon>Fungi</taxon>
        <taxon>Dikarya</taxon>
        <taxon>Ascomycota</taxon>
        <taxon>Pezizomycotina</taxon>
        <taxon>Sordariomycetes</taxon>
        <taxon>Xylariomycetidae</taxon>
        <taxon>Xylariales</taxon>
        <taxon>Hypoxylaceae</taxon>
        <taxon>Hypoxylon</taxon>
    </lineage>
</organism>
<name>A0ACC0DDA6_9PEZI</name>
<accession>A0ACC0DDA6</accession>
<evidence type="ECO:0000313" key="1">
    <source>
        <dbReference type="EMBL" id="KAI6090485.1"/>
    </source>
</evidence>
<keyword evidence="2" id="KW-1185">Reference proteome</keyword>
<reference evidence="1 2" key="1">
    <citation type="journal article" date="2022" name="New Phytol.">
        <title>Ecological generalism drives hyperdiversity of secondary metabolite gene clusters in xylarialean endophytes.</title>
        <authorList>
            <person name="Franco M.E.E."/>
            <person name="Wisecaver J.H."/>
            <person name="Arnold A.E."/>
            <person name="Ju Y.M."/>
            <person name="Slot J.C."/>
            <person name="Ahrendt S."/>
            <person name="Moore L.P."/>
            <person name="Eastman K.E."/>
            <person name="Scott K."/>
            <person name="Konkel Z."/>
            <person name="Mondo S.J."/>
            <person name="Kuo A."/>
            <person name="Hayes R.D."/>
            <person name="Haridas S."/>
            <person name="Andreopoulos B."/>
            <person name="Riley R."/>
            <person name="LaButti K."/>
            <person name="Pangilinan J."/>
            <person name="Lipzen A."/>
            <person name="Amirebrahimi M."/>
            <person name="Yan J."/>
            <person name="Adam C."/>
            <person name="Keymanesh K."/>
            <person name="Ng V."/>
            <person name="Louie K."/>
            <person name="Northen T."/>
            <person name="Drula E."/>
            <person name="Henrissat B."/>
            <person name="Hsieh H.M."/>
            <person name="Youens-Clark K."/>
            <person name="Lutzoni F."/>
            <person name="Miadlikowska J."/>
            <person name="Eastwood D.C."/>
            <person name="Hamelin R.C."/>
            <person name="Grigoriev I.V."/>
            <person name="U'Ren J.M."/>
        </authorList>
    </citation>
    <scope>NUCLEOTIDE SEQUENCE [LARGE SCALE GENOMIC DNA]</scope>
    <source>
        <strain evidence="1 2">ER1909</strain>
    </source>
</reference>
<dbReference type="Proteomes" id="UP001497680">
    <property type="component" value="Unassembled WGS sequence"/>
</dbReference>
<sequence length="682" mass="75907">MHPLLLLSFVTVQLVLPAWGEYRSLHAQRNAATITAGASPCAGGFEKPSYQFSRFQFNKTTIEAGDRGMVHFQLSDVVNNGSTSCATPYLQDPNKPMWNACDGDYNNVLLPKTSFRYTASTSELEINQLWICEAANKTHPLPYFSSAKIDLVELIDCVDEETQTRCTIGDDRVPTFNGDYTTPVWKSGEVDVIPPSKKAATDTPWNPTPCIGTSFSYPNWDVQDFSRDEETGGASFRLKNHGNNQSVACIAQGTEWSNCGDNSTAVRFTEETGELSVNQTWICNGGDRYPEDVTFRAVGSAAIDPESPNSTYIKGSLTEPIEMTPNVAPEGVNHPGCLAISAAPSWIVTSWVWNEKWRNGYNSGNLSATFYNPANGFNLTCTGDGEELNRDGRYGYERWWGCALARSPFDEYQVISLIKLNPITEIFSIDQRWYCNGNEDELPSYFKAVGDVATTLDCFWTNDTAANFNVKTCSQTELPLTVQGEVVNRTELAADTFFELAPEGYSCTIASVLATQWSTGWSSDTVYTGATFPDTLKTRDKFALQFLAMDGVQLVDHKDVSLTPYLPTSDPARWRDCKDDTNSDISSNVWARHSLECKWQLDLATGYFAINHTWYCDDKTPDNPIVFHAYGSRFYDFSCYVYRDDEQYTCGPTGLNPPPVLPTYLTWKSVPAAELGAYKGYS</sequence>
<evidence type="ECO:0000313" key="2">
    <source>
        <dbReference type="Proteomes" id="UP001497680"/>
    </source>
</evidence>